<keyword evidence="1" id="KW-0732">Signal</keyword>
<dbReference type="EMBL" id="NGLE02000001">
    <property type="protein sequence ID" value="MEI5993503.1"/>
    <property type="molecule type" value="Genomic_DNA"/>
</dbReference>
<name>A0A242CCX5_9ENTE</name>
<keyword evidence="4" id="KW-1185">Reference proteome</keyword>
<evidence type="ECO:0008006" key="5">
    <source>
        <dbReference type="Google" id="ProtNLM"/>
    </source>
</evidence>
<dbReference type="RefSeq" id="WP_086331253.1">
    <property type="nucleotide sequence ID" value="NZ_NGLE02000001.1"/>
</dbReference>
<evidence type="ECO:0000256" key="1">
    <source>
        <dbReference type="SAM" id="SignalP"/>
    </source>
</evidence>
<evidence type="ECO:0000313" key="4">
    <source>
        <dbReference type="Proteomes" id="UP000195139"/>
    </source>
</evidence>
<accession>A0A242CCX5</accession>
<feature type="chain" id="PRO_5012760516" description="WxL domain-containing protein" evidence="1">
    <location>
        <begin position="25"/>
        <end position="247"/>
    </location>
</feature>
<reference evidence="2 4" key="2">
    <citation type="submission" date="2018-07" db="EMBL/GenBank/DDBJ databases">
        <title>The Genome Sequence of Enterococcus sp. DIV0659b.</title>
        <authorList>
            <consortium name="The Broad Institute Genomics Platform"/>
            <consortium name="The Broad Institute Genomic Center for Infectious Diseases"/>
            <person name="Earl A."/>
            <person name="Manson A."/>
            <person name="Schwartman J."/>
            <person name="Gilmore M."/>
            <person name="Abouelleil A."/>
            <person name="Cao P."/>
            <person name="Chapman S."/>
            <person name="Cusick C."/>
            <person name="Shea T."/>
            <person name="Young S."/>
            <person name="Neafsey D."/>
            <person name="Nusbaum C."/>
            <person name="Birren B."/>
        </authorList>
    </citation>
    <scope>NUCLEOTIDE SEQUENCE [LARGE SCALE GENOMIC DNA]</scope>
    <source>
        <strain evidence="2 4">4G2_DIV0659</strain>
    </source>
</reference>
<dbReference type="STRING" id="1834181.A5880_002384"/>
<sequence length="247" mass="25874">MKKILFTTLLASSALMIFAKPANAEEIGKEQTDLGIRFDTDGPVKPGSGPFKDNLALVWTPSKFDFGRQSATANIATYSNTVAGDQYIVVNDDRQTAETGGEHGGEGEQTRAATTSAWKVTASLSKLVSKDDSATELPSKLTFTLGDPQSYDIGEVDPDINDFSPSVPGAGNLGKLDDPNNIVVGKNVVLEAGNTTATNILAKTKADSVKGGFATKLTDTKLTVTTGTGAAGKAFKGSVTWSLDNTY</sequence>
<reference evidence="3" key="1">
    <citation type="submission" date="2017-05" db="EMBL/GenBank/DDBJ databases">
        <title>The Genome Sequence of Enterococcus sp. 4G2_DIV0659.</title>
        <authorList>
            <consortium name="The Broad Institute Genomics Platform"/>
            <consortium name="The Broad Institute Genomic Center for Infectious Diseases"/>
            <person name="Earl A."/>
            <person name="Manson A."/>
            <person name="Schwartman J."/>
            <person name="Gilmore M."/>
            <person name="Abouelleil A."/>
            <person name="Cao P."/>
            <person name="Chapman S."/>
            <person name="Cusick C."/>
            <person name="Shea T."/>
            <person name="Young S."/>
            <person name="Neafsey D."/>
            <person name="Nusbaum C."/>
            <person name="Birren B."/>
        </authorList>
    </citation>
    <scope>NUCLEOTIDE SEQUENCE [LARGE SCALE GENOMIC DNA]</scope>
    <source>
        <strain evidence="3">4G2_DIV0659</strain>
    </source>
</reference>
<organism evidence="3">
    <name type="scientific">Candidatus Enterococcus mansonii</name>
    <dbReference type="NCBI Taxonomy" id="1834181"/>
    <lineage>
        <taxon>Bacteria</taxon>
        <taxon>Bacillati</taxon>
        <taxon>Bacillota</taxon>
        <taxon>Bacilli</taxon>
        <taxon>Lactobacillales</taxon>
        <taxon>Enterococcaceae</taxon>
        <taxon>Enterococcus</taxon>
    </lineage>
</organism>
<comment type="caution">
    <text evidence="3">The sequence shown here is derived from an EMBL/GenBank/DDBJ whole genome shotgun (WGS) entry which is preliminary data.</text>
</comment>
<dbReference type="Proteomes" id="UP000195139">
    <property type="component" value="Unassembled WGS sequence"/>
</dbReference>
<gene>
    <name evidence="2" type="ORF">A5880_001050</name>
    <name evidence="3" type="ORF">A5880_002384</name>
</gene>
<evidence type="ECO:0000313" key="2">
    <source>
        <dbReference type="EMBL" id="MEI5993503.1"/>
    </source>
</evidence>
<protein>
    <recommendedName>
        <fullName evidence="5">WxL domain-containing protein</fullName>
    </recommendedName>
</protein>
<proteinExistence type="predicted"/>
<dbReference type="OrthoDB" id="2194880at2"/>
<dbReference type="EMBL" id="NGLE01000003">
    <property type="protein sequence ID" value="OTO08114.1"/>
    <property type="molecule type" value="Genomic_DNA"/>
</dbReference>
<feature type="signal peptide" evidence="1">
    <location>
        <begin position="1"/>
        <end position="24"/>
    </location>
</feature>
<evidence type="ECO:0000313" key="3">
    <source>
        <dbReference type="EMBL" id="OTO08114.1"/>
    </source>
</evidence>
<dbReference type="AlphaFoldDB" id="A0A242CCX5"/>